<evidence type="ECO:0008006" key="5">
    <source>
        <dbReference type="Google" id="ProtNLM"/>
    </source>
</evidence>
<name>A0ABW3PK47_9LACO</name>
<sequence length="169" mass="19346">MKKAILMTCLIGIFSIGLTGCSSTSNKSSSTSSSKVQSSQSDTSSTQSSSSDHSASSYPIKGQKALRIRYENVDYSTRLDNEYHEERIYQRVPGKSENNRVFHWDQLNISDQQKVYVDKKAVATFKDDDDPHDYDHEDYYRISFSKHAQQKYWVGDDVIEREANEGYDD</sequence>
<keyword evidence="2" id="KW-0732">Signal</keyword>
<comment type="caution">
    <text evidence="3">The sequence shown here is derived from an EMBL/GenBank/DDBJ whole genome shotgun (WGS) entry which is preliminary data.</text>
</comment>
<dbReference type="Proteomes" id="UP001597156">
    <property type="component" value="Unassembled WGS sequence"/>
</dbReference>
<evidence type="ECO:0000313" key="4">
    <source>
        <dbReference type="Proteomes" id="UP001597156"/>
    </source>
</evidence>
<feature type="region of interest" description="Disordered" evidence="1">
    <location>
        <begin position="21"/>
        <end position="58"/>
    </location>
</feature>
<reference evidence="4" key="1">
    <citation type="journal article" date="2019" name="Int. J. Syst. Evol. Microbiol.">
        <title>The Global Catalogue of Microorganisms (GCM) 10K type strain sequencing project: providing services to taxonomists for standard genome sequencing and annotation.</title>
        <authorList>
            <consortium name="The Broad Institute Genomics Platform"/>
            <consortium name="The Broad Institute Genome Sequencing Center for Infectious Disease"/>
            <person name="Wu L."/>
            <person name="Ma J."/>
        </authorList>
    </citation>
    <scope>NUCLEOTIDE SEQUENCE [LARGE SCALE GENOMIC DNA]</scope>
    <source>
        <strain evidence="4">CCUG 71848</strain>
    </source>
</reference>
<organism evidence="3 4">
    <name type="scientific">Lentilactobacillus raoultii</name>
    <dbReference type="NCBI Taxonomy" id="1987503"/>
    <lineage>
        <taxon>Bacteria</taxon>
        <taxon>Bacillati</taxon>
        <taxon>Bacillota</taxon>
        <taxon>Bacilli</taxon>
        <taxon>Lactobacillales</taxon>
        <taxon>Lactobacillaceae</taxon>
        <taxon>Lentilactobacillus</taxon>
    </lineage>
</organism>
<dbReference type="PROSITE" id="PS51257">
    <property type="entry name" value="PROKAR_LIPOPROTEIN"/>
    <property type="match status" value="1"/>
</dbReference>
<evidence type="ECO:0000256" key="2">
    <source>
        <dbReference type="SAM" id="SignalP"/>
    </source>
</evidence>
<dbReference type="EMBL" id="JBHTLH010000012">
    <property type="protein sequence ID" value="MFD1124685.1"/>
    <property type="molecule type" value="Genomic_DNA"/>
</dbReference>
<feature type="compositionally biased region" description="Low complexity" evidence="1">
    <location>
        <begin position="22"/>
        <end position="57"/>
    </location>
</feature>
<feature type="chain" id="PRO_5047541213" description="Lipoprotein" evidence="2">
    <location>
        <begin position="20"/>
        <end position="169"/>
    </location>
</feature>
<keyword evidence="4" id="KW-1185">Reference proteome</keyword>
<proteinExistence type="predicted"/>
<feature type="signal peptide" evidence="2">
    <location>
        <begin position="1"/>
        <end position="19"/>
    </location>
</feature>
<evidence type="ECO:0000313" key="3">
    <source>
        <dbReference type="EMBL" id="MFD1124685.1"/>
    </source>
</evidence>
<accession>A0ABW3PK47</accession>
<evidence type="ECO:0000256" key="1">
    <source>
        <dbReference type="SAM" id="MobiDB-lite"/>
    </source>
</evidence>
<protein>
    <recommendedName>
        <fullName evidence="5">Lipoprotein</fullName>
    </recommendedName>
</protein>
<dbReference type="RefSeq" id="WP_225419171.1">
    <property type="nucleotide sequence ID" value="NZ_JBHTLH010000012.1"/>
</dbReference>
<gene>
    <name evidence="3" type="ORF">ACFQ22_04815</name>
</gene>